<proteinExistence type="predicted"/>
<dbReference type="RefSeq" id="WP_180135444.1">
    <property type="nucleotide sequence ID" value="NZ_JABMKT010000005.1"/>
</dbReference>
<dbReference type="AlphaFoldDB" id="A0A7Z0PFC3"/>
<organism evidence="1 2">
    <name type="scientific">Streptobacillus felis</name>
    <dbReference type="NCBI Taxonomy" id="1384509"/>
    <lineage>
        <taxon>Bacteria</taxon>
        <taxon>Fusobacteriati</taxon>
        <taxon>Fusobacteriota</taxon>
        <taxon>Fusobacteriia</taxon>
        <taxon>Fusobacteriales</taxon>
        <taxon>Leptotrichiaceae</taxon>
        <taxon>Streptobacillus</taxon>
    </lineage>
</organism>
<comment type="caution">
    <text evidence="1">The sequence shown here is derived from an EMBL/GenBank/DDBJ whole genome shotgun (WGS) entry which is preliminary data.</text>
</comment>
<dbReference type="EMBL" id="JABMKT010000005">
    <property type="protein sequence ID" value="NYV27527.1"/>
    <property type="molecule type" value="Genomic_DNA"/>
</dbReference>
<evidence type="ECO:0000313" key="1">
    <source>
        <dbReference type="EMBL" id="NYV27527.1"/>
    </source>
</evidence>
<evidence type="ECO:0000313" key="2">
    <source>
        <dbReference type="Proteomes" id="UP000526184"/>
    </source>
</evidence>
<name>A0A7Z0PFC3_9FUSO</name>
<keyword evidence="2" id="KW-1185">Reference proteome</keyword>
<protein>
    <submittedName>
        <fullName evidence="1">Uncharacterized protein</fullName>
    </submittedName>
</protein>
<dbReference type="Proteomes" id="UP000526184">
    <property type="component" value="Unassembled WGS sequence"/>
</dbReference>
<accession>A0A7Z0PFC3</accession>
<reference evidence="1 2" key="1">
    <citation type="submission" date="2020-05" db="EMBL/GenBank/DDBJ databases">
        <title>Streptobacillus felis strain LHL191014123.</title>
        <authorList>
            <person name="Fawzy A."/>
            <person name="Rau J."/>
            <person name="Risse K."/>
            <person name="Schauerte N."/>
            <person name="Geiger C."/>
            <person name="Blom J."/>
            <person name="Imirzalioglu C."/>
            <person name="Falgenhauer J."/>
            <person name="Bach A."/>
            <person name="Herden C."/>
            <person name="Eisenberg T."/>
        </authorList>
    </citation>
    <scope>NUCLEOTIDE SEQUENCE [LARGE SCALE GENOMIC DNA]</scope>
    <source>
        <strain evidence="1 2">LHL191014123</strain>
    </source>
</reference>
<sequence length="313" mass="37042">MESKLAKIIADIEKNNKVDYNTLFIRKDLTDLDVLGTVVYCLKNNIDDVKESYDLNYSEIENSYFNDGEVEDFLKNYNENEDDYQDDVLNEFVKIAIHESIKNTKINFSFSDIKQEALLAVIKFKNEFYEKLSKSYDLEFVKNIVRLYIRRYIISYQYTELSNYSEQEYLSLLYIKISSELSEGEKLEDILNRIGISKEYYENLVNVYENKEFSLTYDEIKEETERIKRKYEIALNTNRLTFLEETILSMYLGVDGTKLSVQEIAKKNNTDKKSIQEIINTSIFKLSLIYNFDVLNDLERIYSDLEGINDKLI</sequence>
<gene>
    <name evidence="1" type="ORF">HP397_01620</name>
</gene>